<protein>
    <submittedName>
        <fullName evidence="4">Clavaminate synthase-like protein</fullName>
    </submittedName>
</protein>
<reference evidence="4 5" key="1">
    <citation type="journal article" date="2018" name="Front. Microbiol.">
        <title>Genome-Wide Analysis of Corynespora cassiicola Leaf Fall Disease Putative Effectors.</title>
        <authorList>
            <person name="Lopez D."/>
            <person name="Ribeiro S."/>
            <person name="Label P."/>
            <person name="Fumanal B."/>
            <person name="Venisse J.S."/>
            <person name="Kohler A."/>
            <person name="de Oliveira R.R."/>
            <person name="Labutti K."/>
            <person name="Lipzen A."/>
            <person name="Lail K."/>
            <person name="Bauer D."/>
            <person name="Ohm R.A."/>
            <person name="Barry K.W."/>
            <person name="Spatafora J."/>
            <person name="Grigoriev I.V."/>
            <person name="Martin F.M."/>
            <person name="Pujade-Renaud V."/>
        </authorList>
    </citation>
    <scope>NUCLEOTIDE SEQUENCE [LARGE SCALE GENOMIC DNA]</scope>
    <source>
        <strain evidence="4 5">Philippines</strain>
    </source>
</reference>
<dbReference type="SUPFAM" id="SSF51197">
    <property type="entry name" value="Clavaminate synthase-like"/>
    <property type="match status" value="1"/>
</dbReference>
<dbReference type="InterPro" id="IPR027443">
    <property type="entry name" value="IPNS-like_sf"/>
</dbReference>
<gene>
    <name evidence="4" type="ORF">BS50DRAFT_571562</name>
</gene>
<name>A0A2T2NY45_CORCC</name>
<dbReference type="OrthoDB" id="288590at2759"/>
<dbReference type="Gene3D" id="2.60.120.330">
    <property type="entry name" value="B-lactam Antibiotic, Isopenicillin N Synthase, Chain"/>
    <property type="match status" value="1"/>
</dbReference>
<dbReference type="GO" id="GO:0016491">
    <property type="term" value="F:oxidoreductase activity"/>
    <property type="evidence" value="ECO:0007669"/>
    <property type="project" value="UniProtKB-KW"/>
</dbReference>
<comment type="similarity">
    <text evidence="1 2">Belongs to the iron/ascorbate-dependent oxidoreductase family.</text>
</comment>
<keyword evidence="2" id="KW-0408">Iron</keyword>
<dbReference type="PROSITE" id="PS51471">
    <property type="entry name" value="FE2OG_OXY"/>
    <property type="match status" value="1"/>
</dbReference>
<evidence type="ECO:0000256" key="2">
    <source>
        <dbReference type="RuleBase" id="RU003682"/>
    </source>
</evidence>
<dbReference type="PANTHER" id="PTHR47990">
    <property type="entry name" value="2-OXOGLUTARATE (2OG) AND FE(II)-DEPENDENT OXYGENASE SUPERFAMILY PROTEIN-RELATED"/>
    <property type="match status" value="1"/>
</dbReference>
<accession>A0A2T2NY45</accession>
<dbReference type="InterPro" id="IPR050231">
    <property type="entry name" value="Iron_ascorbate_oxido_reductase"/>
</dbReference>
<dbReference type="GO" id="GO:0046872">
    <property type="term" value="F:metal ion binding"/>
    <property type="evidence" value="ECO:0007669"/>
    <property type="project" value="UniProtKB-KW"/>
</dbReference>
<evidence type="ECO:0000313" key="4">
    <source>
        <dbReference type="EMBL" id="PSN70289.1"/>
    </source>
</evidence>
<dbReference type="InterPro" id="IPR005123">
    <property type="entry name" value="Oxoglu/Fe-dep_dioxygenase_dom"/>
</dbReference>
<proteinExistence type="inferred from homology"/>
<keyword evidence="2" id="KW-0560">Oxidoreductase</keyword>
<dbReference type="EMBL" id="KZ678132">
    <property type="protein sequence ID" value="PSN70289.1"/>
    <property type="molecule type" value="Genomic_DNA"/>
</dbReference>
<organism evidence="4 5">
    <name type="scientific">Corynespora cassiicola Philippines</name>
    <dbReference type="NCBI Taxonomy" id="1448308"/>
    <lineage>
        <taxon>Eukaryota</taxon>
        <taxon>Fungi</taxon>
        <taxon>Dikarya</taxon>
        <taxon>Ascomycota</taxon>
        <taxon>Pezizomycotina</taxon>
        <taxon>Dothideomycetes</taxon>
        <taxon>Pleosporomycetidae</taxon>
        <taxon>Pleosporales</taxon>
        <taxon>Corynesporascaceae</taxon>
        <taxon>Corynespora</taxon>
    </lineage>
</organism>
<evidence type="ECO:0000256" key="1">
    <source>
        <dbReference type="ARBA" id="ARBA00008056"/>
    </source>
</evidence>
<keyword evidence="2" id="KW-0479">Metal-binding</keyword>
<dbReference type="STRING" id="1448308.A0A2T2NY45"/>
<dbReference type="AlphaFoldDB" id="A0A2T2NY45"/>
<sequence length="224" mass="24797">MPVTLQKSREHLRSFSAECERVGHALLQAFSIGLGLPKQFLSKSHTGEQNRFRMLHYPPVTAAAQSKDDILVAEDEDIRAGAHSDYGSLTLLFQEPGDAGGLQVWYNSAWLNVPYVEKAIVVNIGDALEFWTAGRLRSTIHRVTFPASKGPTGSRYSIPFFMAPDDDAILEPLLSSDERHLSDAGQEFNFGELAKVKGYQSLEPVSAKEHRLRREANIGSSKKA</sequence>
<evidence type="ECO:0000313" key="5">
    <source>
        <dbReference type="Proteomes" id="UP000240883"/>
    </source>
</evidence>
<dbReference type="InterPro" id="IPR044861">
    <property type="entry name" value="IPNS-like_FE2OG_OXY"/>
</dbReference>
<dbReference type="Pfam" id="PF03171">
    <property type="entry name" value="2OG-FeII_Oxy"/>
    <property type="match status" value="1"/>
</dbReference>
<keyword evidence="5" id="KW-1185">Reference proteome</keyword>
<evidence type="ECO:0000259" key="3">
    <source>
        <dbReference type="PROSITE" id="PS51471"/>
    </source>
</evidence>
<feature type="domain" description="Fe2OG dioxygenase" evidence="3">
    <location>
        <begin position="48"/>
        <end position="164"/>
    </location>
</feature>
<dbReference type="Proteomes" id="UP000240883">
    <property type="component" value="Unassembled WGS sequence"/>
</dbReference>